<keyword evidence="3" id="KW-0440">LIM domain</keyword>
<feature type="region of interest" description="Disordered" evidence="4">
    <location>
        <begin position="209"/>
        <end position="260"/>
    </location>
</feature>
<evidence type="ECO:0000256" key="1">
    <source>
        <dbReference type="ARBA" id="ARBA00022723"/>
    </source>
</evidence>
<feature type="region of interest" description="Disordered" evidence="4">
    <location>
        <begin position="896"/>
        <end position="934"/>
    </location>
</feature>
<dbReference type="Proteomes" id="UP000268162">
    <property type="component" value="Unassembled WGS sequence"/>
</dbReference>
<feature type="region of interest" description="Disordered" evidence="4">
    <location>
        <begin position="836"/>
        <end position="880"/>
    </location>
</feature>
<feature type="region of interest" description="Disordered" evidence="4">
    <location>
        <begin position="339"/>
        <end position="376"/>
    </location>
</feature>
<evidence type="ECO:0000313" key="7">
    <source>
        <dbReference type="Proteomes" id="UP000268162"/>
    </source>
</evidence>
<dbReference type="Gene3D" id="2.10.110.10">
    <property type="entry name" value="Cysteine Rich Protein"/>
    <property type="match status" value="1"/>
</dbReference>
<dbReference type="InterPro" id="IPR013087">
    <property type="entry name" value="Znf_C2H2_type"/>
</dbReference>
<gene>
    <name evidence="6" type="ORF">BJ085DRAFT_41084</name>
</gene>
<feature type="compositionally biased region" description="Pro residues" evidence="4">
    <location>
        <begin position="1229"/>
        <end position="1240"/>
    </location>
</feature>
<feature type="compositionally biased region" description="Polar residues" evidence="4">
    <location>
        <begin position="909"/>
        <end position="920"/>
    </location>
</feature>
<feature type="compositionally biased region" description="Basic and acidic residues" evidence="4">
    <location>
        <begin position="89"/>
        <end position="102"/>
    </location>
</feature>
<feature type="region of interest" description="Disordered" evidence="4">
    <location>
        <begin position="395"/>
        <end position="418"/>
    </location>
</feature>
<dbReference type="PROSITE" id="PS50023">
    <property type="entry name" value="LIM_DOMAIN_2"/>
    <property type="match status" value="1"/>
</dbReference>
<dbReference type="InterPro" id="IPR001781">
    <property type="entry name" value="Znf_LIM"/>
</dbReference>
<evidence type="ECO:0000256" key="2">
    <source>
        <dbReference type="ARBA" id="ARBA00022833"/>
    </source>
</evidence>
<evidence type="ECO:0000256" key="4">
    <source>
        <dbReference type="SAM" id="MobiDB-lite"/>
    </source>
</evidence>
<evidence type="ECO:0000256" key="3">
    <source>
        <dbReference type="PROSITE-ProRule" id="PRU00125"/>
    </source>
</evidence>
<proteinExistence type="predicted"/>
<sequence length="1261" mass="131253">MSTAQGKPASDKASQAPFSYDIRVTGDISPYANADDGRTTRVSVKITSNDDLVNILQARKAGGAHRPHSLANPRELLNVDINARVNPLTEDRDPSPKRHTSEKGSVPSSPMNVPVSNGYRAYTATPVSSTVNSGGSTQSTPLAIAATAANEDANDRAIHRLWSRSPPNQSRSELSEVMERTAGQIFPNESQAFSPLRSEMELDEVMRRTAGMPESAFRSGTASSLYEEYRSPPSRPARPPSKTFSSHQPPPSSRMGGSIYQHLSPRAASPLRSSNRIQVIEEDPHHYPAPLLLSRSLSPPPTLGRRSGSLAPPSPAFALKPRSATPPPVMEQAWYMQSRAGGEHEEISRPGSVQSQVSLASSSTTTTTTTTHLTTTTTTTHDAAVMMPLHTHPSTPMTTPARGSAPMSTGPAPDRRGGCNTRGDSSFLSASTSNFSSDSSSFVGYQDFNRVHMAHMQRSPKNCFEVCYLCNKRISSGDRVLPHDRPIHRGCLRCADCRKLLSVDNYSSVEDVFYCQTHYDLHNPIVTTTLSSRIGGGHKSTTRPSHLTLSFNPHTIAYSDSNAGHPSFDSSTSSLDLNASVACSCTCACIYCPISLYGINGSDNGDYPQSCHCACHCPVCVRARGIHSSLGTPPPWTPCADKSIIIHPPSARSTPFPGAQRSGGSMCQSFARSETPYHALDRSINPEAACHCACQCSFCPNALYGLVSTSEEFVSHPCHCDCSCSICMRALNIYDNFGAPPPRTKTPAGCLNPGENTPCLLFARTGGSTDASVFECPCPNCHDQRTKDATLIERIMAYYYSRAMYDSSFYLSPNDKEYIRLICPCCHCRRFRESSFKPTGSPALKPQDNVAPPKASPTPSKPAPTPAPPSPTPPSKSADKSFAPCPCPNCQTSVGPVPAAGNGKPPSQPGSKNGNTSKSGTPPPASKAPSAAKPADFGACPCPNCTSGTPKVAPAAKPASPPPPPSASSKASSPPKDFGACPCPNCTSGSPVAALAVKPASPTPPAASPKASSPSKDFGACPCPNCTSGTPKVAPAAKPASSPPPPPASPKASPSPNDFGACPCPNCTSGAPAAASTAKPASPTPPPASPKSSSPPKDFGACPCPNCTSGTPIVAPAAKPVSPPPASKAPSGPKKTPPPSASPPPKDFGTCPCPNCTSSGSAKPATPAPSPPAATPASPKPSKAPSPPPSKVPPADFGVCPCPNCQTNPPPASKPSLASPPAKPAASSSPPPAAKAPSNPPKDFGKCPCPNCDSTFTGKVP</sequence>
<dbReference type="PANTHER" id="PTHR45725">
    <property type="entry name" value="FORMIN HOMOLOGY 2 FAMILY MEMBER"/>
    <property type="match status" value="1"/>
</dbReference>
<dbReference type="PANTHER" id="PTHR45725:SF1">
    <property type="entry name" value="DISHEVELLED ASSOCIATED ACTIVATOR OF MORPHOGENESIS, ISOFORM D"/>
    <property type="match status" value="1"/>
</dbReference>
<organism evidence="6 7">
    <name type="scientific">Dimargaris cristalligena</name>
    <dbReference type="NCBI Taxonomy" id="215637"/>
    <lineage>
        <taxon>Eukaryota</taxon>
        <taxon>Fungi</taxon>
        <taxon>Fungi incertae sedis</taxon>
        <taxon>Zoopagomycota</taxon>
        <taxon>Kickxellomycotina</taxon>
        <taxon>Dimargaritomycetes</taxon>
        <taxon>Dimargaritales</taxon>
        <taxon>Dimargaritaceae</taxon>
        <taxon>Dimargaris</taxon>
    </lineage>
</organism>
<feature type="compositionally biased region" description="Low complexity" evidence="4">
    <location>
        <begin position="1214"/>
        <end position="1228"/>
    </location>
</feature>
<feature type="compositionally biased region" description="Low complexity" evidence="4">
    <location>
        <begin position="291"/>
        <end position="307"/>
    </location>
</feature>
<feature type="compositionally biased region" description="Pro residues" evidence="4">
    <location>
        <begin position="1166"/>
        <end position="1192"/>
    </location>
</feature>
<feature type="region of interest" description="Disordered" evidence="4">
    <location>
        <begin position="1208"/>
        <end position="1247"/>
    </location>
</feature>
<feature type="compositionally biased region" description="Pro residues" evidence="4">
    <location>
        <begin position="854"/>
        <end position="874"/>
    </location>
</feature>
<accession>A0A4P9ZQU7</accession>
<feature type="compositionally biased region" description="Low complexity" evidence="4">
    <location>
        <begin position="967"/>
        <end position="976"/>
    </location>
</feature>
<dbReference type="PROSITE" id="PS00028">
    <property type="entry name" value="ZINC_FINGER_C2H2_1"/>
    <property type="match status" value="1"/>
</dbReference>
<feature type="region of interest" description="Disordered" evidence="4">
    <location>
        <begin position="291"/>
        <end position="327"/>
    </location>
</feature>
<keyword evidence="1 3" id="KW-0479">Metal-binding</keyword>
<feature type="region of interest" description="Disordered" evidence="4">
    <location>
        <begin position="1030"/>
        <end position="1056"/>
    </location>
</feature>
<dbReference type="EMBL" id="ML002798">
    <property type="protein sequence ID" value="RKP35747.1"/>
    <property type="molecule type" value="Genomic_DNA"/>
</dbReference>
<evidence type="ECO:0000313" key="6">
    <source>
        <dbReference type="EMBL" id="RKP35747.1"/>
    </source>
</evidence>
<feature type="compositionally biased region" description="Low complexity" evidence="4">
    <location>
        <begin position="1070"/>
        <end position="1081"/>
    </location>
</feature>
<feature type="region of interest" description="Disordered" evidence="4">
    <location>
        <begin position="996"/>
        <end position="1017"/>
    </location>
</feature>
<dbReference type="GO" id="GO:0046872">
    <property type="term" value="F:metal ion binding"/>
    <property type="evidence" value="ECO:0007669"/>
    <property type="project" value="UniProtKB-KW"/>
</dbReference>
<feature type="region of interest" description="Disordered" evidence="4">
    <location>
        <begin position="87"/>
        <end position="114"/>
    </location>
</feature>
<dbReference type="SMART" id="SM00132">
    <property type="entry name" value="LIM"/>
    <property type="match status" value="1"/>
</dbReference>
<protein>
    <recommendedName>
        <fullName evidence="5">LIM zinc-binding domain-containing protein</fullName>
    </recommendedName>
</protein>
<keyword evidence="7" id="KW-1185">Reference proteome</keyword>
<dbReference type="SUPFAM" id="SSF57716">
    <property type="entry name" value="Glucocorticoid receptor-like (DNA-binding domain)"/>
    <property type="match status" value="1"/>
</dbReference>
<dbReference type="STRING" id="215637.A0A4P9ZQU7"/>
<reference evidence="7" key="1">
    <citation type="journal article" date="2018" name="Nat. Microbiol.">
        <title>Leveraging single-cell genomics to expand the fungal tree of life.</title>
        <authorList>
            <person name="Ahrendt S.R."/>
            <person name="Quandt C.A."/>
            <person name="Ciobanu D."/>
            <person name="Clum A."/>
            <person name="Salamov A."/>
            <person name="Andreopoulos B."/>
            <person name="Cheng J.F."/>
            <person name="Woyke T."/>
            <person name="Pelin A."/>
            <person name="Henrissat B."/>
            <person name="Reynolds N.K."/>
            <person name="Benny G.L."/>
            <person name="Smith M.E."/>
            <person name="James T.Y."/>
            <person name="Grigoriev I.V."/>
        </authorList>
    </citation>
    <scope>NUCLEOTIDE SEQUENCE [LARGE SCALE GENOMIC DNA]</scope>
    <source>
        <strain evidence="7">RSA 468</strain>
    </source>
</reference>
<dbReference type="AlphaFoldDB" id="A0A4P9ZQU7"/>
<keyword evidence="2 3" id="KW-0862">Zinc</keyword>
<dbReference type="Pfam" id="PF00412">
    <property type="entry name" value="LIM"/>
    <property type="match status" value="1"/>
</dbReference>
<feature type="compositionally biased region" description="Pro residues" evidence="4">
    <location>
        <begin position="1135"/>
        <end position="1146"/>
    </location>
</feature>
<feature type="region of interest" description="Disordered" evidence="4">
    <location>
        <begin position="1070"/>
        <end position="1097"/>
    </location>
</feature>
<feature type="region of interest" description="Disordered" evidence="4">
    <location>
        <begin position="1115"/>
        <end position="1192"/>
    </location>
</feature>
<feature type="compositionally biased region" description="Low complexity" evidence="4">
    <location>
        <begin position="105"/>
        <end position="114"/>
    </location>
</feature>
<name>A0A4P9ZQU7_9FUNG</name>
<feature type="compositionally biased region" description="Low complexity" evidence="4">
    <location>
        <begin position="352"/>
        <end position="376"/>
    </location>
</feature>
<feature type="domain" description="LIM zinc-binding" evidence="5">
    <location>
        <begin position="465"/>
        <end position="525"/>
    </location>
</feature>
<feature type="non-terminal residue" evidence="6">
    <location>
        <position position="1261"/>
    </location>
</feature>
<evidence type="ECO:0000259" key="5">
    <source>
        <dbReference type="PROSITE" id="PS50023"/>
    </source>
</evidence>
<dbReference type="InterPro" id="IPR051425">
    <property type="entry name" value="Formin_Homology"/>
</dbReference>
<feature type="compositionally biased region" description="Low complexity" evidence="4">
    <location>
        <begin position="1031"/>
        <end position="1040"/>
    </location>
</feature>
<feature type="region of interest" description="Disordered" evidence="4">
    <location>
        <begin position="949"/>
        <end position="977"/>
    </location>
</feature>